<proteinExistence type="predicted"/>
<evidence type="ECO:0000313" key="2">
    <source>
        <dbReference type="Proteomes" id="UP000216961"/>
    </source>
</evidence>
<dbReference type="SUPFAM" id="SSF52266">
    <property type="entry name" value="SGNH hydrolase"/>
    <property type="match status" value="1"/>
</dbReference>
<evidence type="ECO:0008006" key="3">
    <source>
        <dbReference type="Google" id="ProtNLM"/>
    </source>
</evidence>
<protein>
    <recommendedName>
        <fullName evidence="3">SGNH hydrolase-type esterase domain-containing protein</fullName>
    </recommendedName>
</protein>
<organism evidence="1 2">
    <name type="scientific">Niallia circulans</name>
    <name type="common">Bacillus circulans</name>
    <dbReference type="NCBI Taxonomy" id="1397"/>
    <lineage>
        <taxon>Bacteria</taxon>
        <taxon>Bacillati</taxon>
        <taxon>Bacillota</taxon>
        <taxon>Bacilli</taxon>
        <taxon>Bacillales</taxon>
        <taxon>Bacillaceae</taxon>
        <taxon>Niallia</taxon>
    </lineage>
</organism>
<accession>A0AA91TVZ4</accession>
<gene>
    <name evidence="1" type="ORF">CHH57_01455</name>
</gene>
<dbReference type="AlphaFoldDB" id="A0AA91TVZ4"/>
<dbReference type="Proteomes" id="UP000216961">
    <property type="component" value="Unassembled WGS sequence"/>
</dbReference>
<comment type="caution">
    <text evidence="1">The sequence shown here is derived from an EMBL/GenBank/DDBJ whole genome shotgun (WGS) entry which is preliminary data.</text>
</comment>
<reference evidence="1 2" key="1">
    <citation type="submission" date="2017-07" db="EMBL/GenBank/DDBJ databases">
        <title>Isolation and whole genome analysis of endospore-forming bacteria from heroin.</title>
        <authorList>
            <person name="Kalinowski J."/>
            <person name="Ahrens B."/>
            <person name="Al-Dilaimi A."/>
            <person name="Winkler A."/>
            <person name="Wibberg D."/>
            <person name="Schleenbecker U."/>
            <person name="Ruckert C."/>
            <person name="Wolfel R."/>
            <person name="Grass G."/>
        </authorList>
    </citation>
    <scope>NUCLEOTIDE SEQUENCE [LARGE SCALE GENOMIC DNA]</scope>
    <source>
        <strain evidence="1 2">7521-2</strain>
    </source>
</reference>
<name>A0AA91TVZ4_NIACI</name>
<dbReference type="EMBL" id="NPBQ01000013">
    <property type="protein sequence ID" value="PAD85005.1"/>
    <property type="molecule type" value="Genomic_DNA"/>
</dbReference>
<dbReference type="Gene3D" id="3.40.50.1110">
    <property type="entry name" value="SGNH hydrolase"/>
    <property type="match status" value="1"/>
</dbReference>
<dbReference type="InterPro" id="IPR036514">
    <property type="entry name" value="SGNH_hydro_sf"/>
</dbReference>
<sequence length="249" mass="28956">MKIVSCGDSITQGLGVSDHSYIDLIAQKFNNIANLETELFNFAGSAMQIKESAYKLEDIISLNPNYVFVMHGITESIVRPTNNSLKFMPKKYRKIGWLDPRPYFSSKLFKCKYQKIESALRWRVKNKLIEYDGGMQLTPLEDFKIYFSQFIESLVNNTKADIILVSHCGIDERYYPCSLSSLEKYKGWIFDYSTKFENRIKLVDISILLNKWDDYFSDHFHPNQSGHEKIADYIYDTISLQSLDLVTNL</sequence>
<evidence type="ECO:0000313" key="1">
    <source>
        <dbReference type="EMBL" id="PAD85005.1"/>
    </source>
</evidence>
<dbReference type="RefSeq" id="WP_095328547.1">
    <property type="nucleotide sequence ID" value="NZ_NPBQ01000013.1"/>
</dbReference>